<evidence type="ECO:0000256" key="1">
    <source>
        <dbReference type="SAM" id="MobiDB-lite"/>
    </source>
</evidence>
<dbReference type="Gene3D" id="2.40.50.140">
    <property type="entry name" value="Nucleic acid-binding proteins"/>
    <property type="match status" value="2"/>
</dbReference>
<sequence>MSEIFTAISELGYASPGTALQVRILRTWTPQVRAHETWFLAVDKYGDAIQILGQRKDQGFVQYALALSKCYTLTKYGCGEPDQYQKCGEDIAISLWKECTDAPSKFNRYAIENAPAPTVITVTNVRIMDYDGSLRLGTSSATHVYVNPPIKETDTLLDSYKINTASTPLFGPLMPLTQINEKKHLDLLEKTFTAETSIIEYLLSDYWYQVFCPHCKISTLIQGKDWFCPSHGTVISPTPIYKLMATIIDPSCSMTVTLSDNVAQKIFGTTTNKLIVEDDPNHRKKMHTIIKETKGIMKKIKLRITNTSNERNIRFIIIDIEDNSSESSSITTPPPQNTSSSSIPHKTPTSSPRQDHPKVRYGQI</sequence>
<gene>
    <name evidence="2" type="ORF">LVIROSA_LOCUS38209</name>
</gene>
<name>A0AAU9PSL4_9ASTR</name>
<evidence type="ECO:0000313" key="2">
    <source>
        <dbReference type="EMBL" id="CAH1452923.1"/>
    </source>
</evidence>
<dbReference type="Proteomes" id="UP001157418">
    <property type="component" value="Unassembled WGS sequence"/>
</dbReference>
<protein>
    <recommendedName>
        <fullName evidence="4">Replication factor A C-terminal domain-containing protein</fullName>
    </recommendedName>
</protein>
<organism evidence="2 3">
    <name type="scientific">Lactuca virosa</name>
    <dbReference type="NCBI Taxonomy" id="75947"/>
    <lineage>
        <taxon>Eukaryota</taxon>
        <taxon>Viridiplantae</taxon>
        <taxon>Streptophyta</taxon>
        <taxon>Embryophyta</taxon>
        <taxon>Tracheophyta</taxon>
        <taxon>Spermatophyta</taxon>
        <taxon>Magnoliopsida</taxon>
        <taxon>eudicotyledons</taxon>
        <taxon>Gunneridae</taxon>
        <taxon>Pentapetalae</taxon>
        <taxon>asterids</taxon>
        <taxon>campanulids</taxon>
        <taxon>Asterales</taxon>
        <taxon>Asteraceae</taxon>
        <taxon>Cichorioideae</taxon>
        <taxon>Cichorieae</taxon>
        <taxon>Lactucinae</taxon>
        <taxon>Lactuca</taxon>
    </lineage>
</organism>
<keyword evidence="3" id="KW-1185">Reference proteome</keyword>
<accession>A0AAU9PSL4</accession>
<dbReference type="PANTHER" id="PTHR48463">
    <property type="entry name" value="DUF223 DOMAIN-CONTAINING PROTEIN"/>
    <property type="match status" value="1"/>
</dbReference>
<feature type="compositionally biased region" description="Low complexity" evidence="1">
    <location>
        <begin position="325"/>
        <end position="344"/>
    </location>
</feature>
<reference evidence="2 3" key="1">
    <citation type="submission" date="2022-01" db="EMBL/GenBank/DDBJ databases">
        <authorList>
            <person name="Xiong W."/>
            <person name="Schranz E."/>
        </authorList>
    </citation>
    <scope>NUCLEOTIDE SEQUENCE [LARGE SCALE GENOMIC DNA]</scope>
</reference>
<dbReference type="EMBL" id="CAKMRJ010005745">
    <property type="protein sequence ID" value="CAH1452923.1"/>
    <property type="molecule type" value="Genomic_DNA"/>
</dbReference>
<dbReference type="SUPFAM" id="SSF50249">
    <property type="entry name" value="Nucleic acid-binding proteins"/>
    <property type="match status" value="2"/>
</dbReference>
<dbReference type="AlphaFoldDB" id="A0AAU9PSL4"/>
<evidence type="ECO:0008006" key="4">
    <source>
        <dbReference type="Google" id="ProtNLM"/>
    </source>
</evidence>
<proteinExistence type="predicted"/>
<dbReference type="PANTHER" id="PTHR48463:SF1">
    <property type="entry name" value="DUF223 DOMAIN-CONTAINING PROTEIN"/>
    <property type="match status" value="1"/>
</dbReference>
<feature type="region of interest" description="Disordered" evidence="1">
    <location>
        <begin position="324"/>
        <end position="364"/>
    </location>
</feature>
<evidence type="ECO:0000313" key="3">
    <source>
        <dbReference type="Proteomes" id="UP001157418"/>
    </source>
</evidence>
<dbReference type="InterPro" id="IPR012340">
    <property type="entry name" value="NA-bd_OB-fold"/>
</dbReference>
<comment type="caution">
    <text evidence="2">The sequence shown here is derived from an EMBL/GenBank/DDBJ whole genome shotgun (WGS) entry which is preliminary data.</text>
</comment>